<feature type="repeat" description="RCC1" evidence="2">
    <location>
        <begin position="271"/>
        <end position="323"/>
    </location>
</feature>
<dbReference type="InterPro" id="IPR058923">
    <property type="entry name" value="RCC1-like_dom"/>
</dbReference>
<feature type="domain" description="RCC1-like" evidence="4">
    <location>
        <begin position="152"/>
        <end position="483"/>
    </location>
</feature>
<dbReference type="PANTHER" id="PTHR22870">
    <property type="entry name" value="REGULATOR OF CHROMOSOME CONDENSATION"/>
    <property type="match status" value="1"/>
</dbReference>
<evidence type="ECO:0000256" key="1">
    <source>
        <dbReference type="ARBA" id="ARBA00022737"/>
    </source>
</evidence>
<dbReference type="InterPro" id="IPR051210">
    <property type="entry name" value="Ub_ligase/GEF_domain"/>
</dbReference>
<evidence type="ECO:0000256" key="3">
    <source>
        <dbReference type="SAM" id="MobiDB-lite"/>
    </source>
</evidence>
<feature type="repeat" description="RCC1" evidence="2">
    <location>
        <begin position="168"/>
        <end position="219"/>
    </location>
</feature>
<dbReference type="PROSITE" id="PS50012">
    <property type="entry name" value="RCC1_3"/>
    <property type="match status" value="5"/>
</dbReference>
<organism evidence="5 6">
    <name type="scientific">Setaria viridis</name>
    <name type="common">Green bristlegrass</name>
    <name type="synonym">Setaria italica subsp. viridis</name>
    <dbReference type="NCBI Taxonomy" id="4556"/>
    <lineage>
        <taxon>Eukaryota</taxon>
        <taxon>Viridiplantae</taxon>
        <taxon>Streptophyta</taxon>
        <taxon>Embryophyta</taxon>
        <taxon>Tracheophyta</taxon>
        <taxon>Spermatophyta</taxon>
        <taxon>Magnoliopsida</taxon>
        <taxon>Liliopsida</taxon>
        <taxon>Poales</taxon>
        <taxon>Poaceae</taxon>
        <taxon>PACMAD clade</taxon>
        <taxon>Panicoideae</taxon>
        <taxon>Panicodae</taxon>
        <taxon>Paniceae</taxon>
        <taxon>Cenchrinae</taxon>
        <taxon>Setaria</taxon>
    </lineage>
</organism>
<evidence type="ECO:0000256" key="2">
    <source>
        <dbReference type="PROSITE-ProRule" id="PRU00235"/>
    </source>
</evidence>
<gene>
    <name evidence="5" type="ORF">SEVIR_7G150200v2</name>
</gene>
<dbReference type="Pfam" id="PF25390">
    <property type="entry name" value="WD40_RLD"/>
    <property type="match status" value="1"/>
</dbReference>
<dbReference type="OMA" id="DWHNRRT"/>
<feature type="repeat" description="RCC1" evidence="2">
    <location>
        <begin position="381"/>
        <end position="436"/>
    </location>
</feature>
<dbReference type="Gramene" id="TKW05041">
    <property type="protein sequence ID" value="TKW05041"/>
    <property type="gene ID" value="SEVIR_7G150200v2"/>
</dbReference>
<dbReference type="Gene3D" id="2.130.10.30">
    <property type="entry name" value="Regulator of chromosome condensation 1/beta-lactamase-inhibitor protein II"/>
    <property type="match status" value="2"/>
</dbReference>
<dbReference type="AlphaFoldDB" id="A0A4U6TQX7"/>
<feature type="repeat" description="RCC1" evidence="2">
    <location>
        <begin position="220"/>
        <end position="270"/>
    </location>
</feature>
<dbReference type="PANTHER" id="PTHR22870:SF198">
    <property type="entry name" value="F-BOX DOMAIN-CONTAINING PROTEIN"/>
    <property type="match status" value="1"/>
</dbReference>
<proteinExistence type="predicted"/>
<feature type="region of interest" description="Disordered" evidence="3">
    <location>
        <begin position="23"/>
        <end position="42"/>
    </location>
</feature>
<name>A0A4U6TQX7_SETVI</name>
<dbReference type="EMBL" id="CM016558">
    <property type="protein sequence ID" value="TKW05041.1"/>
    <property type="molecule type" value="Genomic_DNA"/>
</dbReference>
<dbReference type="InterPro" id="IPR009091">
    <property type="entry name" value="RCC1/BLIP-II"/>
</dbReference>
<reference evidence="5" key="1">
    <citation type="submission" date="2019-03" db="EMBL/GenBank/DDBJ databases">
        <title>WGS assembly of Setaria viridis.</title>
        <authorList>
            <person name="Huang P."/>
            <person name="Jenkins J."/>
            <person name="Grimwood J."/>
            <person name="Barry K."/>
            <person name="Healey A."/>
            <person name="Mamidi S."/>
            <person name="Sreedasyam A."/>
            <person name="Shu S."/>
            <person name="Feldman M."/>
            <person name="Wu J."/>
            <person name="Yu Y."/>
            <person name="Chen C."/>
            <person name="Johnson J."/>
            <person name="Rokhsar D."/>
            <person name="Baxter I."/>
            <person name="Schmutz J."/>
            <person name="Brutnell T."/>
            <person name="Kellogg E."/>
        </authorList>
    </citation>
    <scope>NUCLEOTIDE SEQUENCE [LARGE SCALE GENOMIC DNA]</scope>
</reference>
<dbReference type="PRINTS" id="PR00633">
    <property type="entry name" value="RCCNDNSATION"/>
</dbReference>
<dbReference type="InterPro" id="IPR000408">
    <property type="entry name" value="Reg_chr_condens"/>
</dbReference>
<keyword evidence="6" id="KW-1185">Reference proteome</keyword>
<keyword evidence="1" id="KW-0677">Repeat</keyword>
<evidence type="ECO:0000259" key="4">
    <source>
        <dbReference type="Pfam" id="PF25390"/>
    </source>
</evidence>
<dbReference type="Proteomes" id="UP000298652">
    <property type="component" value="Chromosome 7"/>
</dbReference>
<sequence length="540" mass="58576">MQRPMDATDGKASVVIKIHQIVNETSSNSSPSNPATDHSKHKCNANEITEQIPLAANPSILLHVLSSYELEPNDLAALEGTCKFFRSPANFEPDAALSLPELAALDTCCQKAMFKSMKHEEKEKLKQQCGGSWKLVLGYLLVGEKNYRREKSQVIAGPGHSIVVTTKGEVYSFGANSSGQLGLGNTEDQFKPCLIRSLQGIRITQAAVGSRRTMLVSDTGSVYTFGQDAFGGLESFGTYTSSPKLLESLKGIFVVQASIGGYFSAVLSREGQVYTFSWGRDERLGHRSDLTDVEPRLLSGPLENALVVQIAAGNCYLLMLVYQPTGMSVYSVGCGLGGKLGHGLERSLGIPKLIERFQVPNVKPLSISAGAFHCAVLALDGRVFTWGWSRYGCLGHDENDDDDERGILPKAVEGLKDVRASHLSAGVHTTFVVTDNDDVYSFGWGRSLNLGVQADGAEKGNVWTPKLATSIAALNEKVVQISATNTWDWYYQDFCYSHTLVLTESVRLYSFGAGTKGQLGVKLVEGQKRSTADRVDIDLA</sequence>
<evidence type="ECO:0000313" key="5">
    <source>
        <dbReference type="EMBL" id="TKW05041.1"/>
    </source>
</evidence>
<accession>A0A4U6TQX7</accession>
<dbReference type="SUPFAM" id="SSF50985">
    <property type="entry name" value="RCC1/BLIP-II"/>
    <property type="match status" value="1"/>
</dbReference>
<evidence type="ECO:0000313" key="6">
    <source>
        <dbReference type="Proteomes" id="UP000298652"/>
    </source>
</evidence>
<feature type="repeat" description="RCC1" evidence="2">
    <location>
        <begin position="327"/>
        <end position="380"/>
    </location>
</feature>
<protein>
    <recommendedName>
        <fullName evidence="4">RCC1-like domain-containing protein</fullName>
    </recommendedName>
</protein>